<keyword evidence="3" id="KW-1185">Reference proteome</keyword>
<evidence type="ECO:0000313" key="3">
    <source>
        <dbReference type="Proteomes" id="UP000264217"/>
    </source>
</evidence>
<feature type="transmembrane region" description="Helical" evidence="1">
    <location>
        <begin position="148"/>
        <end position="172"/>
    </location>
</feature>
<protein>
    <submittedName>
        <fullName evidence="2">DUF3667 domain-containing protein</fullName>
    </submittedName>
</protein>
<evidence type="ECO:0000256" key="1">
    <source>
        <dbReference type="SAM" id="Phobius"/>
    </source>
</evidence>
<keyword evidence="1" id="KW-1133">Transmembrane helix</keyword>
<proteinExistence type="predicted"/>
<keyword evidence="1" id="KW-0472">Membrane</keyword>
<dbReference type="EMBL" id="QWDC01000001">
    <property type="protein sequence ID" value="RFZ95767.1"/>
    <property type="molecule type" value="Genomic_DNA"/>
</dbReference>
<organism evidence="2 3">
    <name type="scientific">Mucilaginibacter conchicola</name>
    <dbReference type="NCBI Taxonomy" id="2303333"/>
    <lineage>
        <taxon>Bacteria</taxon>
        <taxon>Pseudomonadati</taxon>
        <taxon>Bacteroidota</taxon>
        <taxon>Sphingobacteriia</taxon>
        <taxon>Sphingobacteriales</taxon>
        <taxon>Sphingobacteriaceae</taxon>
        <taxon>Mucilaginibacter</taxon>
    </lineage>
</organism>
<evidence type="ECO:0000313" key="2">
    <source>
        <dbReference type="EMBL" id="RFZ95767.1"/>
    </source>
</evidence>
<dbReference type="InterPro" id="IPR022134">
    <property type="entry name" value="DUF3667"/>
</dbReference>
<dbReference type="AlphaFoldDB" id="A0A372P1Y6"/>
<feature type="transmembrane region" description="Helical" evidence="1">
    <location>
        <begin position="73"/>
        <end position="94"/>
    </location>
</feature>
<feature type="transmembrane region" description="Helical" evidence="1">
    <location>
        <begin position="212"/>
        <end position="236"/>
    </location>
</feature>
<dbReference type="OrthoDB" id="7446256at2"/>
<accession>A0A372P1Y6</accession>
<comment type="caution">
    <text evidence="2">The sequence shown here is derived from an EMBL/GenBank/DDBJ whole genome shotgun (WGS) entry which is preliminary data.</text>
</comment>
<gene>
    <name evidence="2" type="ORF">D0C36_00740</name>
</gene>
<feature type="transmembrane region" description="Helical" evidence="1">
    <location>
        <begin position="178"/>
        <end position="200"/>
    </location>
</feature>
<dbReference type="Pfam" id="PF12412">
    <property type="entry name" value="DUF3667"/>
    <property type="match status" value="1"/>
</dbReference>
<sequence length="239" mass="27271">MLNCRNCADPITGNYCSNCGQPKALKRVDGHYLAHEIQHQLHFEKGILYTIKELLLRPGRSIRQFISDDRNRLVKPVAFVVIASLVYSTINHFFHIEDGYVSYKEADKSAVGGVFEWMQHHYGYANIIMGVFIALWTKLFFRKHNYNFFEILIVLCFVMGIGMLIFSVFNLIEAFTKIKLMTAAGVIGFAYCTWGIAQFFGGRKVMDYVKSLSAYLLGYLTSMILAILLGVLLDIITKH</sequence>
<dbReference type="Proteomes" id="UP000264217">
    <property type="component" value="Unassembled WGS sequence"/>
</dbReference>
<keyword evidence="1" id="KW-0812">Transmembrane</keyword>
<name>A0A372P1Y6_9SPHI</name>
<reference evidence="2 3" key="1">
    <citation type="submission" date="2018-08" db="EMBL/GenBank/DDBJ databases">
        <title>Mucilaginibacter sp. MYSH2.</title>
        <authorList>
            <person name="Seo T."/>
        </authorList>
    </citation>
    <scope>NUCLEOTIDE SEQUENCE [LARGE SCALE GENOMIC DNA]</scope>
    <source>
        <strain evidence="2 3">MYSH2</strain>
    </source>
</reference>
<feature type="transmembrane region" description="Helical" evidence="1">
    <location>
        <begin position="122"/>
        <end position="141"/>
    </location>
</feature>